<dbReference type="Pfam" id="PF01381">
    <property type="entry name" value="HTH_3"/>
    <property type="match status" value="1"/>
</dbReference>
<name>A0A396FSR5_9FIRM</name>
<gene>
    <name evidence="3" type="ORF">DW001_07955</name>
</gene>
<dbReference type="InterPro" id="IPR050807">
    <property type="entry name" value="TransReg_Diox_bact_type"/>
</dbReference>
<evidence type="ECO:0000313" key="4">
    <source>
        <dbReference type="Proteomes" id="UP000266698"/>
    </source>
</evidence>
<reference evidence="3 4" key="1">
    <citation type="submission" date="2018-08" db="EMBL/GenBank/DDBJ databases">
        <title>A genome reference for cultivated species of the human gut microbiota.</title>
        <authorList>
            <person name="Zou Y."/>
            <person name="Xue W."/>
            <person name="Luo G."/>
        </authorList>
    </citation>
    <scope>NUCLEOTIDE SEQUENCE [LARGE SCALE GENOMIC DNA]</scope>
    <source>
        <strain evidence="3 4">AF36-2BH</strain>
    </source>
</reference>
<accession>A0A396FSR5</accession>
<sequence length="147" mass="17078">MTVGEKIRKFRIDQGYTQKELAIMSGLSESAIRNYELGNRFPSSEQLEKIANSLKISPYAMSDPNFDTYVSVMHALFALEDQYGLHAYRDESGVPQLMFKDKGHDSSNMLDNIGTWADMYQKFRNEEITEKEYLDWKAKYPQNQNDI</sequence>
<dbReference type="CDD" id="cd00093">
    <property type="entry name" value="HTH_XRE"/>
    <property type="match status" value="1"/>
</dbReference>
<keyword evidence="1" id="KW-0238">DNA-binding</keyword>
<organism evidence="3 4">
    <name type="scientific">Agathobacter rectalis</name>
    <dbReference type="NCBI Taxonomy" id="39491"/>
    <lineage>
        <taxon>Bacteria</taxon>
        <taxon>Bacillati</taxon>
        <taxon>Bacillota</taxon>
        <taxon>Clostridia</taxon>
        <taxon>Lachnospirales</taxon>
        <taxon>Lachnospiraceae</taxon>
        <taxon>Agathobacter</taxon>
    </lineage>
</organism>
<proteinExistence type="predicted"/>
<dbReference type="OMA" id="MHTFFAL"/>
<dbReference type="Proteomes" id="UP000266698">
    <property type="component" value="Unassembled WGS sequence"/>
</dbReference>
<dbReference type="InterPro" id="IPR010982">
    <property type="entry name" value="Lambda_DNA-bd_dom_sf"/>
</dbReference>
<evidence type="ECO:0000313" key="3">
    <source>
        <dbReference type="EMBL" id="RHL79157.1"/>
    </source>
</evidence>
<dbReference type="GO" id="GO:0003700">
    <property type="term" value="F:DNA-binding transcription factor activity"/>
    <property type="evidence" value="ECO:0007669"/>
    <property type="project" value="TreeGrafter"/>
</dbReference>
<dbReference type="RefSeq" id="WP_012741528.1">
    <property type="nucleotide sequence ID" value="NZ_CP092643.1"/>
</dbReference>
<dbReference type="InterPro" id="IPR001387">
    <property type="entry name" value="Cro/C1-type_HTH"/>
</dbReference>
<dbReference type="SUPFAM" id="SSF47413">
    <property type="entry name" value="lambda repressor-like DNA-binding domains"/>
    <property type="match status" value="1"/>
</dbReference>
<dbReference type="PANTHER" id="PTHR46797:SF1">
    <property type="entry name" value="METHYLPHOSPHONATE SYNTHASE"/>
    <property type="match status" value="1"/>
</dbReference>
<dbReference type="GO" id="GO:0005829">
    <property type="term" value="C:cytosol"/>
    <property type="evidence" value="ECO:0007669"/>
    <property type="project" value="TreeGrafter"/>
</dbReference>
<dbReference type="Gene3D" id="1.10.260.40">
    <property type="entry name" value="lambda repressor-like DNA-binding domains"/>
    <property type="match status" value="1"/>
</dbReference>
<dbReference type="PANTHER" id="PTHR46797">
    <property type="entry name" value="HTH-TYPE TRANSCRIPTIONAL REGULATOR"/>
    <property type="match status" value="1"/>
</dbReference>
<comment type="caution">
    <text evidence="3">The sequence shown here is derived from an EMBL/GenBank/DDBJ whole genome shotgun (WGS) entry which is preliminary data.</text>
</comment>
<dbReference type="GO" id="GO:0003677">
    <property type="term" value="F:DNA binding"/>
    <property type="evidence" value="ECO:0007669"/>
    <property type="project" value="UniProtKB-KW"/>
</dbReference>
<dbReference type="PROSITE" id="PS50943">
    <property type="entry name" value="HTH_CROC1"/>
    <property type="match status" value="1"/>
</dbReference>
<feature type="domain" description="HTH cro/C1-type" evidence="2">
    <location>
        <begin position="7"/>
        <end position="61"/>
    </location>
</feature>
<evidence type="ECO:0000256" key="1">
    <source>
        <dbReference type="ARBA" id="ARBA00023125"/>
    </source>
</evidence>
<dbReference type="SMART" id="SM00530">
    <property type="entry name" value="HTH_XRE"/>
    <property type="match status" value="1"/>
</dbReference>
<dbReference type="GeneID" id="86987507"/>
<dbReference type="AlphaFoldDB" id="A0A396FSR5"/>
<evidence type="ECO:0000259" key="2">
    <source>
        <dbReference type="PROSITE" id="PS50943"/>
    </source>
</evidence>
<dbReference type="EMBL" id="QRPB01000008">
    <property type="protein sequence ID" value="RHL79157.1"/>
    <property type="molecule type" value="Genomic_DNA"/>
</dbReference>
<protein>
    <submittedName>
        <fullName evidence="3">XRE family transcriptional regulator</fullName>
    </submittedName>
</protein>